<dbReference type="EMBL" id="HACG01001129">
    <property type="protein sequence ID" value="CEK47994.1"/>
    <property type="molecule type" value="Transcribed_RNA"/>
</dbReference>
<name>A0A0B6XVR7_9EUPU</name>
<evidence type="ECO:0000313" key="2">
    <source>
        <dbReference type="EMBL" id="CEK47994.1"/>
    </source>
</evidence>
<evidence type="ECO:0000256" key="1">
    <source>
        <dbReference type="SAM" id="MobiDB-lite"/>
    </source>
</evidence>
<protein>
    <submittedName>
        <fullName evidence="2">Uncharacterized protein</fullName>
    </submittedName>
</protein>
<organism evidence="2">
    <name type="scientific">Arion vulgaris</name>
    <dbReference type="NCBI Taxonomy" id="1028688"/>
    <lineage>
        <taxon>Eukaryota</taxon>
        <taxon>Metazoa</taxon>
        <taxon>Spiralia</taxon>
        <taxon>Lophotrochozoa</taxon>
        <taxon>Mollusca</taxon>
        <taxon>Gastropoda</taxon>
        <taxon>Heterobranchia</taxon>
        <taxon>Euthyneura</taxon>
        <taxon>Panpulmonata</taxon>
        <taxon>Eupulmonata</taxon>
        <taxon>Stylommatophora</taxon>
        <taxon>Helicina</taxon>
        <taxon>Arionoidea</taxon>
        <taxon>Arionidae</taxon>
        <taxon>Arion</taxon>
    </lineage>
</organism>
<proteinExistence type="predicted"/>
<feature type="non-terminal residue" evidence="2">
    <location>
        <position position="55"/>
    </location>
</feature>
<gene>
    <name evidence="2" type="primary">ORF2845</name>
</gene>
<sequence length="55" mass="6412">MWPEEWERDVLQSEVTTHDYNNRSSVLAEDEVSPDSSHYQLSLADRMSLNAENDN</sequence>
<reference evidence="2" key="1">
    <citation type="submission" date="2014-12" db="EMBL/GenBank/DDBJ databases">
        <title>Insight into the proteome of Arion vulgaris.</title>
        <authorList>
            <person name="Aradska J."/>
            <person name="Bulat T."/>
            <person name="Smidak R."/>
            <person name="Sarate P."/>
            <person name="Gangsoo J."/>
            <person name="Sialana F."/>
            <person name="Bilban M."/>
            <person name="Lubec G."/>
        </authorList>
    </citation>
    <scope>NUCLEOTIDE SEQUENCE</scope>
    <source>
        <tissue evidence="2">Skin</tissue>
    </source>
</reference>
<dbReference type="AlphaFoldDB" id="A0A0B6XVR7"/>
<feature type="region of interest" description="Disordered" evidence="1">
    <location>
        <begin position="25"/>
        <end position="55"/>
    </location>
</feature>
<accession>A0A0B6XVR7</accession>